<proteinExistence type="predicted"/>
<protein>
    <recommendedName>
        <fullName evidence="3">Universal stress protein</fullName>
    </recommendedName>
</protein>
<dbReference type="Gene3D" id="3.40.50.12370">
    <property type="match status" value="1"/>
</dbReference>
<sequence length="280" mass="30935">MEKIVIVLQGREWAINSIDFACYLAQEGRSRIQGYFLEEPVYEELPRLRRIGGLAYVEPIISADIPEEQSAHAFLQRRMENFVTHCQGKGIVTTASALPADRLGELIQQTKFADLLVVDAAAVPGSQPPDSIPSPTVQYILSAAQCPVFIAPVSQMHPEHVIFCYDGSASAVLAMKQFAYLFPELSGLKATAVCVGDNDQPDAEEVRALTTWMSRHFAFNEFVSLHGKLEDVLYPFVLKHSKAILVMGAYGRGAVSRFFTQSSADYFIGTLSCPIFITHD</sequence>
<accession>A0ABZ2YM19</accession>
<dbReference type="EMBL" id="CP149822">
    <property type="protein sequence ID" value="WZN40802.1"/>
    <property type="molecule type" value="Genomic_DNA"/>
</dbReference>
<name>A0ABZ2YM19_9BACT</name>
<keyword evidence="2" id="KW-1185">Reference proteome</keyword>
<organism evidence="1 2">
    <name type="scientific">Chitinophaga pollutisoli</name>
    <dbReference type="NCBI Taxonomy" id="3133966"/>
    <lineage>
        <taxon>Bacteria</taxon>
        <taxon>Pseudomonadati</taxon>
        <taxon>Bacteroidota</taxon>
        <taxon>Chitinophagia</taxon>
        <taxon>Chitinophagales</taxon>
        <taxon>Chitinophagaceae</taxon>
        <taxon>Chitinophaga</taxon>
    </lineage>
</organism>
<reference evidence="2" key="1">
    <citation type="submission" date="2024-03" db="EMBL/GenBank/DDBJ databases">
        <title>Chitinophaga horti sp. nov., isolated from garden soil.</title>
        <authorList>
            <person name="Lee D.S."/>
            <person name="Han D.M."/>
            <person name="Baek J.H."/>
            <person name="Choi D.G."/>
            <person name="Jeon J.H."/>
            <person name="Jeon C.O."/>
        </authorList>
    </citation>
    <scope>NUCLEOTIDE SEQUENCE [LARGE SCALE GENOMIC DNA]</scope>
    <source>
        <strain evidence="2">GPA1</strain>
    </source>
</reference>
<dbReference type="Proteomes" id="UP001485459">
    <property type="component" value="Chromosome"/>
</dbReference>
<gene>
    <name evidence="1" type="ORF">WJU16_22840</name>
</gene>
<evidence type="ECO:0000313" key="1">
    <source>
        <dbReference type="EMBL" id="WZN40802.1"/>
    </source>
</evidence>
<dbReference type="RefSeq" id="WP_341835667.1">
    <property type="nucleotide sequence ID" value="NZ_CP149822.1"/>
</dbReference>
<dbReference type="SUPFAM" id="SSF52402">
    <property type="entry name" value="Adenine nucleotide alpha hydrolases-like"/>
    <property type="match status" value="2"/>
</dbReference>
<evidence type="ECO:0008006" key="3">
    <source>
        <dbReference type="Google" id="ProtNLM"/>
    </source>
</evidence>
<evidence type="ECO:0000313" key="2">
    <source>
        <dbReference type="Proteomes" id="UP001485459"/>
    </source>
</evidence>